<dbReference type="PANTHER" id="PTHR42788:SF13">
    <property type="entry name" value="ALIPHATIC SULFONATES IMPORT ATP-BINDING PROTEIN SSUB"/>
    <property type="match status" value="1"/>
</dbReference>
<keyword evidence="1" id="KW-0813">Transport</keyword>
<name>A0ABP7UWQ9_9ACTN</name>
<feature type="domain" description="ABC transporter" evidence="4">
    <location>
        <begin position="6"/>
        <end position="230"/>
    </location>
</feature>
<keyword evidence="2" id="KW-0547">Nucleotide-binding</keyword>
<dbReference type="Pfam" id="PF00005">
    <property type="entry name" value="ABC_tran"/>
    <property type="match status" value="1"/>
</dbReference>
<evidence type="ECO:0000256" key="1">
    <source>
        <dbReference type="ARBA" id="ARBA00022448"/>
    </source>
</evidence>
<dbReference type="PROSITE" id="PS50893">
    <property type="entry name" value="ABC_TRANSPORTER_2"/>
    <property type="match status" value="1"/>
</dbReference>
<dbReference type="InterPro" id="IPR003593">
    <property type="entry name" value="AAA+_ATPase"/>
</dbReference>
<comment type="caution">
    <text evidence="5">The sequence shown here is derived from an EMBL/GenBank/DDBJ whole genome shotgun (WGS) entry which is preliminary data.</text>
</comment>
<dbReference type="InterPro" id="IPR027417">
    <property type="entry name" value="P-loop_NTPase"/>
</dbReference>
<keyword evidence="3 5" id="KW-0067">ATP-binding</keyword>
<evidence type="ECO:0000256" key="3">
    <source>
        <dbReference type="ARBA" id="ARBA00022840"/>
    </source>
</evidence>
<evidence type="ECO:0000313" key="5">
    <source>
        <dbReference type="EMBL" id="GAA4054491.1"/>
    </source>
</evidence>
<dbReference type="InterPro" id="IPR003439">
    <property type="entry name" value="ABC_transporter-like_ATP-bd"/>
</dbReference>
<dbReference type="Gene3D" id="3.40.50.300">
    <property type="entry name" value="P-loop containing nucleotide triphosphate hydrolases"/>
    <property type="match status" value="1"/>
</dbReference>
<proteinExistence type="predicted"/>
<dbReference type="InterPro" id="IPR017871">
    <property type="entry name" value="ABC_transporter-like_CS"/>
</dbReference>
<evidence type="ECO:0000259" key="4">
    <source>
        <dbReference type="PROSITE" id="PS50893"/>
    </source>
</evidence>
<dbReference type="RefSeq" id="WP_344939326.1">
    <property type="nucleotide sequence ID" value="NZ_BAAAZG010000001.1"/>
</dbReference>
<evidence type="ECO:0000256" key="2">
    <source>
        <dbReference type="ARBA" id="ARBA00022741"/>
    </source>
</evidence>
<keyword evidence="6" id="KW-1185">Reference proteome</keyword>
<dbReference type="SMART" id="SM00382">
    <property type="entry name" value="AAA"/>
    <property type="match status" value="1"/>
</dbReference>
<dbReference type="PROSITE" id="PS00211">
    <property type="entry name" value="ABC_TRANSPORTER_1"/>
    <property type="match status" value="1"/>
</dbReference>
<sequence length="246" mass="26203">MGSGTLEIRAGHKAYSGRRVLSDLNLRVEQGQTLAVLGASGSGKSTLLRLLAGLEELDEGELVCGGSGGTGPSIGMVFQRPLLLPWLTVRENVELGLRYRANRAADPGRVPEILGWLGLAEFADSPSDRLSGGQAQRVAIARALAIRPDVLLLDEPFSALDPLTREALQNRLRALIVEMGLTSVLVTHDVAEAIYLGDRIALLDGTGAVGHEWNGAPGDRDSVRAEELRARILGRYESVLPARAGT</sequence>
<gene>
    <name evidence="5" type="ORF">GCM10022214_01710</name>
</gene>
<protein>
    <submittedName>
        <fullName evidence="5">ABC transporter ATP-binding protein</fullName>
    </submittedName>
</protein>
<dbReference type="InterPro" id="IPR050166">
    <property type="entry name" value="ABC_transporter_ATP-bind"/>
</dbReference>
<dbReference type="EMBL" id="BAAAZG010000001">
    <property type="protein sequence ID" value="GAA4054491.1"/>
    <property type="molecule type" value="Genomic_DNA"/>
</dbReference>
<accession>A0ABP7UWQ9</accession>
<dbReference type="Proteomes" id="UP001500683">
    <property type="component" value="Unassembled WGS sequence"/>
</dbReference>
<evidence type="ECO:0000313" key="6">
    <source>
        <dbReference type="Proteomes" id="UP001500683"/>
    </source>
</evidence>
<dbReference type="PANTHER" id="PTHR42788">
    <property type="entry name" value="TAURINE IMPORT ATP-BINDING PROTEIN-RELATED"/>
    <property type="match status" value="1"/>
</dbReference>
<organism evidence="5 6">
    <name type="scientific">Actinomadura miaoliensis</name>
    <dbReference type="NCBI Taxonomy" id="430685"/>
    <lineage>
        <taxon>Bacteria</taxon>
        <taxon>Bacillati</taxon>
        <taxon>Actinomycetota</taxon>
        <taxon>Actinomycetes</taxon>
        <taxon>Streptosporangiales</taxon>
        <taxon>Thermomonosporaceae</taxon>
        <taxon>Actinomadura</taxon>
    </lineage>
</organism>
<dbReference type="GO" id="GO:0005524">
    <property type="term" value="F:ATP binding"/>
    <property type="evidence" value="ECO:0007669"/>
    <property type="project" value="UniProtKB-KW"/>
</dbReference>
<dbReference type="SUPFAM" id="SSF52540">
    <property type="entry name" value="P-loop containing nucleoside triphosphate hydrolases"/>
    <property type="match status" value="1"/>
</dbReference>
<reference evidence="6" key="1">
    <citation type="journal article" date="2019" name="Int. J. Syst. Evol. Microbiol.">
        <title>The Global Catalogue of Microorganisms (GCM) 10K type strain sequencing project: providing services to taxonomists for standard genome sequencing and annotation.</title>
        <authorList>
            <consortium name="The Broad Institute Genomics Platform"/>
            <consortium name="The Broad Institute Genome Sequencing Center for Infectious Disease"/>
            <person name="Wu L."/>
            <person name="Ma J."/>
        </authorList>
    </citation>
    <scope>NUCLEOTIDE SEQUENCE [LARGE SCALE GENOMIC DNA]</scope>
    <source>
        <strain evidence="6">JCM 16702</strain>
    </source>
</reference>